<sequence length="135" mass="14344">MSRYLLAFVAGALFALGLAVSGMSQPSKVRGFLDFLGEWDMTMLFVLGPAVGIYFLGTRVGKKVLPHKFVSGPDPEKMGFRFFAGNVCFGVGWGMVGLCPGPAIANLGQANLPVVVFFVCLLVGISVADRVVARL</sequence>
<accession>A0A934S1Z0</accession>
<reference evidence="2" key="1">
    <citation type="submission" date="2021-01" db="EMBL/GenBank/DDBJ databases">
        <title>Modified the classification status of verrucomicrobia.</title>
        <authorList>
            <person name="Feng X."/>
        </authorList>
    </citation>
    <scope>NUCLEOTIDE SEQUENCE</scope>
    <source>
        <strain evidence="2">KCTC 13126</strain>
    </source>
</reference>
<gene>
    <name evidence="2" type="ORF">JIN87_26215</name>
</gene>
<name>A0A934S1Z0_9BACT</name>
<evidence type="ECO:0008006" key="4">
    <source>
        <dbReference type="Google" id="ProtNLM"/>
    </source>
</evidence>
<keyword evidence="3" id="KW-1185">Reference proteome</keyword>
<dbReference type="AlphaFoldDB" id="A0A934S1Z0"/>
<evidence type="ECO:0000256" key="1">
    <source>
        <dbReference type="SAM" id="Phobius"/>
    </source>
</evidence>
<keyword evidence="1" id="KW-0472">Membrane</keyword>
<organism evidence="2 3">
    <name type="scientific">Pelagicoccus mobilis</name>
    <dbReference type="NCBI Taxonomy" id="415221"/>
    <lineage>
        <taxon>Bacteria</taxon>
        <taxon>Pseudomonadati</taxon>
        <taxon>Verrucomicrobiota</taxon>
        <taxon>Opitutia</taxon>
        <taxon>Puniceicoccales</taxon>
        <taxon>Pelagicoccaceae</taxon>
        <taxon>Pelagicoccus</taxon>
    </lineage>
</organism>
<evidence type="ECO:0000313" key="2">
    <source>
        <dbReference type="EMBL" id="MBK1880408.1"/>
    </source>
</evidence>
<feature type="transmembrane region" description="Helical" evidence="1">
    <location>
        <begin position="78"/>
        <end position="98"/>
    </location>
</feature>
<feature type="transmembrane region" description="Helical" evidence="1">
    <location>
        <begin position="110"/>
        <end position="132"/>
    </location>
</feature>
<keyword evidence="1" id="KW-1133">Transmembrane helix</keyword>
<keyword evidence="1" id="KW-0812">Transmembrane</keyword>
<dbReference type="Pfam" id="PF20398">
    <property type="entry name" value="DUF6691"/>
    <property type="match status" value="1"/>
</dbReference>
<dbReference type="InterPro" id="IPR046513">
    <property type="entry name" value="DUF6691"/>
</dbReference>
<feature type="transmembrane region" description="Helical" evidence="1">
    <location>
        <begin position="40"/>
        <end position="57"/>
    </location>
</feature>
<proteinExistence type="predicted"/>
<evidence type="ECO:0000313" key="3">
    <source>
        <dbReference type="Proteomes" id="UP000617628"/>
    </source>
</evidence>
<protein>
    <recommendedName>
        <fullName evidence="4">YeeE/YedE family protein</fullName>
    </recommendedName>
</protein>
<comment type="caution">
    <text evidence="2">The sequence shown here is derived from an EMBL/GenBank/DDBJ whole genome shotgun (WGS) entry which is preliminary data.</text>
</comment>
<dbReference type="EMBL" id="JAENIL010000086">
    <property type="protein sequence ID" value="MBK1880408.1"/>
    <property type="molecule type" value="Genomic_DNA"/>
</dbReference>
<dbReference type="RefSeq" id="WP_200359338.1">
    <property type="nucleotide sequence ID" value="NZ_JAENIL010000086.1"/>
</dbReference>
<dbReference type="Proteomes" id="UP000617628">
    <property type="component" value="Unassembled WGS sequence"/>
</dbReference>